<reference evidence="7" key="2">
    <citation type="submission" date="2015-04" db="EMBL/GenBank/DDBJ databases">
        <title>Complete genome sequence of Salinicoccus halodurans strain H3B36, isolated from the Qaidam basin of China.</title>
        <authorList>
            <person name="Ma Y."/>
            <person name="Jiang K."/>
            <person name="Xue Y."/>
        </authorList>
    </citation>
    <scope>NUCLEOTIDE SEQUENCE [LARGE SCALE GENOMIC DNA]</scope>
    <source>
        <strain evidence="7">H3B36</strain>
    </source>
</reference>
<dbReference type="Gene3D" id="3.40.50.10490">
    <property type="entry name" value="Glucose-6-phosphate isomerase like protein, domain 1"/>
    <property type="match status" value="1"/>
</dbReference>
<dbReference type="EMBL" id="FOTB01000002">
    <property type="protein sequence ID" value="SFK68692.1"/>
    <property type="molecule type" value="Genomic_DNA"/>
</dbReference>
<comment type="pathway">
    <text evidence="3">Amino-sugar metabolism; N-acetylmuramate degradation.</text>
</comment>
<sequence>MGTENRNEKSKELDLLEVHEIIDLMNDETADALKAVEAGKSRIEKLITAVLENDIARVIYAGAGTSGRLGVLDASECPPTFNTDPDEFIGIIAGGDEALRFAIEGAEDSVSLGESDVNDLSVGPRDCVIGIAASGRTPYVKGALRAAAKAGAVTGSISNNKDSEISAFADYPIEVESGPEIITGSTRLKAGTTQKLVLNMISTIINIKRGKVYGNYMVDVSPSNEKLERRAINMVMEITGTVEEEAKDAYMKSHRHVKTAVLMLSLNIEAEEAKKLLADQSSIRKVLSKSKG</sequence>
<dbReference type="NCBIfam" id="TIGR00274">
    <property type="entry name" value="N-acetylmuramic acid 6-phosphate etherase"/>
    <property type="match status" value="1"/>
</dbReference>
<dbReference type="GO" id="GO:0016835">
    <property type="term" value="F:carbon-oxygen lyase activity"/>
    <property type="evidence" value="ECO:0007669"/>
    <property type="project" value="UniProtKB-UniRule"/>
</dbReference>
<accession>A0A0F7HNX9</accession>
<dbReference type="Pfam" id="PF20741">
    <property type="entry name" value="GKRP-like_C"/>
    <property type="match status" value="1"/>
</dbReference>
<evidence type="ECO:0000313" key="7">
    <source>
        <dbReference type="Proteomes" id="UP000034029"/>
    </source>
</evidence>
<dbReference type="NCBIfam" id="NF009222">
    <property type="entry name" value="PRK12570.1"/>
    <property type="match status" value="1"/>
</dbReference>
<dbReference type="Proteomes" id="UP000183090">
    <property type="component" value="Unassembled WGS sequence"/>
</dbReference>
<dbReference type="PROSITE" id="PS01272">
    <property type="entry name" value="GCKR"/>
    <property type="match status" value="1"/>
</dbReference>
<dbReference type="NCBIfam" id="NF003915">
    <property type="entry name" value="PRK05441.1"/>
    <property type="match status" value="1"/>
</dbReference>
<dbReference type="PANTHER" id="PTHR10088:SF4">
    <property type="entry name" value="GLUCOKINASE REGULATORY PROTEIN"/>
    <property type="match status" value="1"/>
</dbReference>
<dbReference type="GO" id="GO:0046348">
    <property type="term" value="P:amino sugar catabolic process"/>
    <property type="evidence" value="ECO:0007669"/>
    <property type="project" value="InterPro"/>
</dbReference>
<dbReference type="PANTHER" id="PTHR10088">
    <property type="entry name" value="GLUCOKINASE REGULATORY PROTEIN"/>
    <property type="match status" value="1"/>
</dbReference>
<keyword evidence="1 3" id="KW-0456">Lyase</keyword>
<proteinExistence type="inferred from homology"/>
<dbReference type="GO" id="GO:0009254">
    <property type="term" value="P:peptidoglycan turnover"/>
    <property type="evidence" value="ECO:0007669"/>
    <property type="project" value="TreeGrafter"/>
</dbReference>
<comment type="similarity">
    <text evidence="3">Belongs to the GCKR-like family. MurNAc-6-P etherase subfamily.</text>
</comment>
<keyword evidence="2 3" id="KW-0119">Carbohydrate metabolism</keyword>
<comment type="function">
    <text evidence="3">Specifically catalyzes the cleavage of the D-lactyl ether substituent of MurNAc 6-phosphate, producing GlcNAc 6-phosphate and D-lactate.</text>
</comment>
<dbReference type="RefSeq" id="WP_046791083.1">
    <property type="nucleotide sequence ID" value="NZ_CP011366.1"/>
</dbReference>
<dbReference type="OrthoDB" id="9813395at2"/>
<dbReference type="EMBL" id="CP011366">
    <property type="protein sequence ID" value="AKG74904.1"/>
    <property type="molecule type" value="Genomic_DNA"/>
</dbReference>
<dbReference type="Proteomes" id="UP000034029">
    <property type="component" value="Chromosome"/>
</dbReference>
<dbReference type="InterPro" id="IPR040190">
    <property type="entry name" value="MURQ/GCKR"/>
</dbReference>
<dbReference type="InterPro" id="IPR046348">
    <property type="entry name" value="SIS_dom_sf"/>
</dbReference>
<keyword evidence="7" id="KW-1185">Reference proteome</keyword>
<dbReference type="Pfam" id="PF22645">
    <property type="entry name" value="GKRP_SIS_N"/>
    <property type="match status" value="1"/>
</dbReference>
<reference evidence="5 7" key="1">
    <citation type="journal article" date="2015" name="Int. J. Syst. Evol. Microbiol.">
        <title>Complete genome sequence of Salinicoccus halodurans H3B36, isolated from the Qaidam Basin in China.</title>
        <authorList>
            <person name="Jiang K."/>
            <person name="Xue Y."/>
            <person name="Ma Y."/>
        </authorList>
    </citation>
    <scope>NUCLEOTIDE SEQUENCE [LARGE SCALE GENOMIC DNA]</scope>
    <source>
        <strain evidence="5 7">H3B36</strain>
    </source>
</reference>
<dbReference type="GO" id="GO:0097173">
    <property type="term" value="P:N-acetylmuramic acid catabolic process"/>
    <property type="evidence" value="ECO:0007669"/>
    <property type="project" value="UniProtKB-UniPathway"/>
</dbReference>
<evidence type="ECO:0000256" key="3">
    <source>
        <dbReference type="HAMAP-Rule" id="MF_00068"/>
    </source>
</evidence>
<evidence type="ECO:0000313" key="5">
    <source>
        <dbReference type="EMBL" id="AKG74904.1"/>
    </source>
</evidence>
<dbReference type="Gene3D" id="1.10.8.1080">
    <property type="match status" value="1"/>
</dbReference>
<feature type="domain" description="SIS" evidence="4">
    <location>
        <begin position="47"/>
        <end position="211"/>
    </location>
</feature>
<dbReference type="CDD" id="cd05007">
    <property type="entry name" value="SIS_Etherase"/>
    <property type="match status" value="1"/>
</dbReference>
<dbReference type="InterPro" id="IPR005486">
    <property type="entry name" value="Glucokinase_regulatory_CS"/>
</dbReference>
<gene>
    <name evidence="3" type="primary">murQ</name>
    <name evidence="5" type="ORF">AAT16_12315</name>
    <name evidence="6" type="ORF">SAMN05216235_1169</name>
</gene>
<dbReference type="GO" id="GO:0097367">
    <property type="term" value="F:carbohydrate derivative binding"/>
    <property type="evidence" value="ECO:0007669"/>
    <property type="project" value="InterPro"/>
</dbReference>
<organism evidence="6 8">
    <name type="scientific">Salinicoccus halodurans</name>
    <dbReference type="NCBI Taxonomy" id="407035"/>
    <lineage>
        <taxon>Bacteria</taxon>
        <taxon>Bacillati</taxon>
        <taxon>Bacillota</taxon>
        <taxon>Bacilli</taxon>
        <taxon>Bacillales</taxon>
        <taxon>Staphylococcaceae</taxon>
        <taxon>Salinicoccus</taxon>
    </lineage>
</organism>
<evidence type="ECO:0000256" key="1">
    <source>
        <dbReference type="ARBA" id="ARBA00023239"/>
    </source>
</evidence>
<dbReference type="InterPro" id="IPR001347">
    <property type="entry name" value="SIS_dom"/>
</dbReference>
<dbReference type="HAMAP" id="MF_00068">
    <property type="entry name" value="MurQ"/>
    <property type="match status" value="1"/>
</dbReference>
<dbReference type="PROSITE" id="PS51464">
    <property type="entry name" value="SIS"/>
    <property type="match status" value="1"/>
</dbReference>
<evidence type="ECO:0000259" key="4">
    <source>
        <dbReference type="PROSITE" id="PS51464"/>
    </source>
</evidence>
<comment type="catalytic activity">
    <reaction evidence="3">
        <text>N-acetyl-D-muramate 6-phosphate + H2O = N-acetyl-D-glucosamine 6-phosphate + (R)-lactate</text>
        <dbReference type="Rhea" id="RHEA:26410"/>
        <dbReference type="ChEBI" id="CHEBI:15377"/>
        <dbReference type="ChEBI" id="CHEBI:16004"/>
        <dbReference type="ChEBI" id="CHEBI:57513"/>
        <dbReference type="ChEBI" id="CHEBI:58722"/>
        <dbReference type="EC" id="4.2.1.126"/>
    </reaction>
</comment>
<name>A0A0F7HNX9_9STAP</name>
<dbReference type="GO" id="GO:0016803">
    <property type="term" value="F:ether hydrolase activity"/>
    <property type="evidence" value="ECO:0007669"/>
    <property type="project" value="TreeGrafter"/>
</dbReference>
<dbReference type="KEGG" id="shv:AAT16_12315"/>
<dbReference type="InterPro" id="IPR005488">
    <property type="entry name" value="Etherase_MurQ"/>
</dbReference>
<comment type="miscellaneous">
    <text evidence="3">A lyase-type mechanism (elimination/hydration) is suggested for the cleavage of the lactyl ether bond of MurNAc 6-phosphate, with the formation of an alpha,beta-unsaturated aldehyde intermediate with (E)-stereochemistry, followed by the syn addition of water to give product.</text>
</comment>
<dbReference type="SUPFAM" id="SSF53697">
    <property type="entry name" value="SIS domain"/>
    <property type="match status" value="1"/>
</dbReference>
<reference evidence="6 8" key="3">
    <citation type="submission" date="2016-10" db="EMBL/GenBank/DDBJ databases">
        <authorList>
            <person name="Varghese N."/>
            <person name="Submissions S."/>
        </authorList>
    </citation>
    <scope>NUCLEOTIDE SEQUENCE [LARGE SCALE GENOMIC DNA]</scope>
    <source>
        <strain evidence="6 8">CGMCC 1.6501</strain>
    </source>
</reference>
<comment type="subunit">
    <text evidence="3">Homodimer.</text>
</comment>
<feature type="active site" evidence="3">
    <location>
        <position position="107"/>
    </location>
</feature>
<protein>
    <recommendedName>
        <fullName evidence="3">N-acetylmuramic acid 6-phosphate etherase</fullName>
        <shortName evidence="3">MurNAc-6-P etherase</shortName>
        <ecNumber evidence="3">4.2.1.126</ecNumber>
    </recommendedName>
    <alternativeName>
        <fullName evidence="3">N-acetylmuramic acid 6-phosphate hydrolase</fullName>
    </alternativeName>
    <alternativeName>
        <fullName evidence="3">N-acetylmuramic acid 6-phosphate lyase</fullName>
    </alternativeName>
</protein>
<evidence type="ECO:0000313" key="6">
    <source>
        <dbReference type="EMBL" id="SFK68692.1"/>
    </source>
</evidence>
<dbReference type="EC" id="4.2.1.126" evidence="3"/>
<feature type="active site" description="Proton donor" evidence="3">
    <location>
        <position position="76"/>
    </location>
</feature>
<evidence type="ECO:0000256" key="2">
    <source>
        <dbReference type="ARBA" id="ARBA00023277"/>
    </source>
</evidence>
<evidence type="ECO:0000313" key="8">
    <source>
        <dbReference type="Proteomes" id="UP000183090"/>
    </source>
</evidence>
<dbReference type="AlphaFoldDB" id="A0A0F7HNX9"/>